<feature type="transmembrane region" description="Helical" evidence="6">
    <location>
        <begin position="467"/>
        <end position="487"/>
    </location>
</feature>
<dbReference type="PANTHER" id="PTHR23507">
    <property type="entry name" value="ZGC:174356"/>
    <property type="match status" value="1"/>
</dbReference>
<feature type="region of interest" description="Disordered" evidence="5">
    <location>
        <begin position="1"/>
        <end position="27"/>
    </location>
</feature>
<evidence type="ECO:0000256" key="5">
    <source>
        <dbReference type="SAM" id="MobiDB-lite"/>
    </source>
</evidence>
<keyword evidence="3 6" id="KW-1133">Transmembrane helix</keyword>
<feature type="transmembrane region" description="Helical" evidence="6">
    <location>
        <begin position="289"/>
        <end position="308"/>
    </location>
</feature>
<organism evidence="7 8">
    <name type="scientific">Aspergillus brasiliensis (strain CBS 101740 / IMI 381727 / IBT 21946)</name>
    <dbReference type="NCBI Taxonomy" id="767769"/>
    <lineage>
        <taxon>Eukaryota</taxon>
        <taxon>Fungi</taxon>
        <taxon>Dikarya</taxon>
        <taxon>Ascomycota</taxon>
        <taxon>Pezizomycotina</taxon>
        <taxon>Eurotiomycetes</taxon>
        <taxon>Eurotiomycetidae</taxon>
        <taxon>Eurotiales</taxon>
        <taxon>Aspergillaceae</taxon>
        <taxon>Aspergillus</taxon>
        <taxon>Aspergillus subgen. Circumdati</taxon>
    </lineage>
</organism>
<dbReference type="GO" id="GO:0022857">
    <property type="term" value="F:transmembrane transporter activity"/>
    <property type="evidence" value="ECO:0007669"/>
    <property type="project" value="InterPro"/>
</dbReference>
<dbReference type="RefSeq" id="XP_067483086.1">
    <property type="nucleotide sequence ID" value="XM_067628711.1"/>
</dbReference>
<dbReference type="OMA" id="IRPCATH"/>
<protein>
    <recommendedName>
        <fullName evidence="9">Major facilitator superfamily (MFS) profile domain-containing protein</fullName>
    </recommendedName>
</protein>
<keyword evidence="8" id="KW-1185">Reference proteome</keyword>
<gene>
    <name evidence="7" type="ORF">ASPBRDRAFT_663718</name>
</gene>
<sequence>MSRAEATTSNGDPSPATPLLGNPVTENLRHQKGGGSNVYALLICAAFIIVVDFASSLRIAPTNQLLELSVCRSYYRSARSPSIFTDGTVPERRCKIHEIQSEVAVLRGWLGLAEALPGLLLAIPYGLVAQRYGRKLVVSMGLGGEVLSNIWIWFACHYSQRFSGWDIAVYSSIRFVGGGSPVISTIMLALVSSFVSPHSRTRAFFYMAVSQMVSGLLSTPLSSLLLSRYGPDVPYLLGTPFELTGYLCLYLLPKSETPSEISNSNGSAEGEAQDDSAPTGRKVTHTQELFTFLLSPNGLLPLLLAFMVNKLSRQIEELIVQYMRVRFDWTVAQSGYLLSLETAMHIILACAILPGAHRALVKASGRNPANADLRMAKGSTVFLIVGPLLMGLAPHPGVLILGLLLFIMGSGFRQSVQSYLTGAIPPENVTLLYTSITVLDALGSLAAAPLMAYMLSMGIEAGGFAMGLPFFLAAVLYAVSGAGVWFARVTT</sequence>
<evidence type="ECO:0000256" key="4">
    <source>
        <dbReference type="ARBA" id="ARBA00023136"/>
    </source>
</evidence>
<evidence type="ECO:0000313" key="7">
    <source>
        <dbReference type="EMBL" id="OJJ75839.1"/>
    </source>
</evidence>
<dbReference type="EMBL" id="KV878680">
    <property type="protein sequence ID" value="OJJ75839.1"/>
    <property type="molecule type" value="Genomic_DNA"/>
</dbReference>
<evidence type="ECO:0008006" key="9">
    <source>
        <dbReference type="Google" id="ProtNLM"/>
    </source>
</evidence>
<evidence type="ECO:0000256" key="1">
    <source>
        <dbReference type="ARBA" id="ARBA00004141"/>
    </source>
</evidence>
<feature type="transmembrane region" description="Helical" evidence="6">
    <location>
        <begin position="38"/>
        <end position="60"/>
    </location>
</feature>
<keyword evidence="2 6" id="KW-0812">Transmembrane</keyword>
<dbReference type="InterPro" id="IPR011701">
    <property type="entry name" value="MFS"/>
</dbReference>
<dbReference type="VEuPathDB" id="FungiDB:ASPBRDRAFT_663718"/>
<dbReference type="InterPro" id="IPR036259">
    <property type="entry name" value="MFS_trans_sf"/>
</dbReference>
<accession>A0A1L9UWC7</accession>
<evidence type="ECO:0000256" key="2">
    <source>
        <dbReference type="ARBA" id="ARBA00022692"/>
    </source>
</evidence>
<dbReference type="Pfam" id="PF07690">
    <property type="entry name" value="MFS_1"/>
    <property type="match status" value="1"/>
</dbReference>
<feature type="transmembrane region" description="Helical" evidence="6">
    <location>
        <begin position="343"/>
        <end position="361"/>
    </location>
</feature>
<comment type="subcellular location">
    <subcellularLocation>
        <location evidence="1">Membrane</location>
        <topology evidence="1">Multi-pass membrane protein</topology>
    </subcellularLocation>
</comment>
<feature type="transmembrane region" description="Helical" evidence="6">
    <location>
        <begin position="167"/>
        <end position="191"/>
    </location>
</feature>
<dbReference type="GeneID" id="93581199"/>
<evidence type="ECO:0000256" key="6">
    <source>
        <dbReference type="SAM" id="Phobius"/>
    </source>
</evidence>
<reference evidence="8" key="1">
    <citation type="journal article" date="2017" name="Genome Biol.">
        <title>Comparative genomics reveals high biological diversity and specific adaptations in the industrially and medically important fungal genus Aspergillus.</title>
        <authorList>
            <person name="de Vries R.P."/>
            <person name="Riley R."/>
            <person name="Wiebenga A."/>
            <person name="Aguilar-Osorio G."/>
            <person name="Amillis S."/>
            <person name="Uchima C.A."/>
            <person name="Anderluh G."/>
            <person name="Asadollahi M."/>
            <person name="Askin M."/>
            <person name="Barry K."/>
            <person name="Battaglia E."/>
            <person name="Bayram O."/>
            <person name="Benocci T."/>
            <person name="Braus-Stromeyer S.A."/>
            <person name="Caldana C."/>
            <person name="Canovas D."/>
            <person name="Cerqueira G.C."/>
            <person name="Chen F."/>
            <person name="Chen W."/>
            <person name="Choi C."/>
            <person name="Clum A."/>
            <person name="Dos Santos R.A."/>
            <person name="Damasio A.R."/>
            <person name="Diallinas G."/>
            <person name="Emri T."/>
            <person name="Fekete E."/>
            <person name="Flipphi M."/>
            <person name="Freyberg S."/>
            <person name="Gallo A."/>
            <person name="Gournas C."/>
            <person name="Habgood R."/>
            <person name="Hainaut M."/>
            <person name="Harispe M.L."/>
            <person name="Henrissat B."/>
            <person name="Hilden K.S."/>
            <person name="Hope R."/>
            <person name="Hossain A."/>
            <person name="Karabika E."/>
            <person name="Karaffa L."/>
            <person name="Karanyi Z."/>
            <person name="Krasevec N."/>
            <person name="Kuo A."/>
            <person name="Kusch H."/>
            <person name="LaButti K."/>
            <person name="Lagendijk E.L."/>
            <person name="Lapidus A."/>
            <person name="Levasseur A."/>
            <person name="Lindquist E."/>
            <person name="Lipzen A."/>
            <person name="Logrieco A.F."/>
            <person name="MacCabe A."/>
            <person name="Maekelae M.R."/>
            <person name="Malavazi I."/>
            <person name="Melin P."/>
            <person name="Meyer V."/>
            <person name="Mielnichuk N."/>
            <person name="Miskei M."/>
            <person name="Molnar A.P."/>
            <person name="Mule G."/>
            <person name="Ngan C.Y."/>
            <person name="Orejas M."/>
            <person name="Orosz E."/>
            <person name="Ouedraogo J.P."/>
            <person name="Overkamp K.M."/>
            <person name="Park H.-S."/>
            <person name="Perrone G."/>
            <person name="Piumi F."/>
            <person name="Punt P.J."/>
            <person name="Ram A.F."/>
            <person name="Ramon A."/>
            <person name="Rauscher S."/>
            <person name="Record E."/>
            <person name="Riano-Pachon D.M."/>
            <person name="Robert V."/>
            <person name="Roehrig J."/>
            <person name="Ruller R."/>
            <person name="Salamov A."/>
            <person name="Salih N.S."/>
            <person name="Samson R.A."/>
            <person name="Sandor E."/>
            <person name="Sanguinetti M."/>
            <person name="Schuetze T."/>
            <person name="Sepcic K."/>
            <person name="Shelest E."/>
            <person name="Sherlock G."/>
            <person name="Sophianopoulou V."/>
            <person name="Squina F.M."/>
            <person name="Sun H."/>
            <person name="Susca A."/>
            <person name="Todd R.B."/>
            <person name="Tsang A."/>
            <person name="Unkles S.E."/>
            <person name="van de Wiele N."/>
            <person name="van Rossen-Uffink D."/>
            <person name="Oliveira J.V."/>
            <person name="Vesth T.C."/>
            <person name="Visser J."/>
            <person name="Yu J.-H."/>
            <person name="Zhou M."/>
            <person name="Andersen M.R."/>
            <person name="Archer D.B."/>
            <person name="Baker S.E."/>
            <person name="Benoit I."/>
            <person name="Brakhage A.A."/>
            <person name="Braus G.H."/>
            <person name="Fischer R."/>
            <person name="Frisvad J.C."/>
            <person name="Goldman G.H."/>
            <person name="Houbraken J."/>
            <person name="Oakley B."/>
            <person name="Pocsi I."/>
            <person name="Scazzocchio C."/>
            <person name="Seiboth B."/>
            <person name="vanKuyk P.A."/>
            <person name="Wortman J."/>
            <person name="Dyer P.S."/>
            <person name="Grigoriev I.V."/>
        </authorList>
    </citation>
    <scope>NUCLEOTIDE SEQUENCE [LARGE SCALE GENOMIC DNA]</scope>
    <source>
        <strain evidence="8">CBS 101740 / IMI 381727 / IBT 21946</strain>
    </source>
</reference>
<dbReference type="AlphaFoldDB" id="A0A1L9UWC7"/>
<evidence type="ECO:0000313" key="8">
    <source>
        <dbReference type="Proteomes" id="UP000184499"/>
    </source>
</evidence>
<evidence type="ECO:0000256" key="3">
    <source>
        <dbReference type="ARBA" id="ARBA00022989"/>
    </source>
</evidence>
<feature type="transmembrane region" description="Helical" evidence="6">
    <location>
        <begin position="203"/>
        <end position="221"/>
    </location>
</feature>
<feature type="transmembrane region" description="Helical" evidence="6">
    <location>
        <begin position="432"/>
        <end position="455"/>
    </location>
</feature>
<feature type="region of interest" description="Disordered" evidence="5">
    <location>
        <begin position="260"/>
        <end position="280"/>
    </location>
</feature>
<dbReference type="Proteomes" id="UP000184499">
    <property type="component" value="Unassembled WGS sequence"/>
</dbReference>
<keyword evidence="4 6" id="KW-0472">Membrane</keyword>
<dbReference type="OrthoDB" id="194139at2759"/>
<dbReference type="SUPFAM" id="SSF103473">
    <property type="entry name" value="MFS general substrate transporter"/>
    <property type="match status" value="1"/>
</dbReference>
<feature type="transmembrane region" description="Helical" evidence="6">
    <location>
        <begin position="381"/>
        <end position="412"/>
    </location>
</feature>
<dbReference type="STRING" id="767769.A0A1L9UWC7"/>
<feature type="transmembrane region" description="Helical" evidence="6">
    <location>
        <begin position="109"/>
        <end position="129"/>
    </location>
</feature>
<feature type="transmembrane region" description="Helical" evidence="6">
    <location>
        <begin position="136"/>
        <end position="155"/>
    </location>
</feature>
<feature type="compositionally biased region" description="Polar residues" evidence="5">
    <location>
        <begin position="1"/>
        <end position="12"/>
    </location>
</feature>
<dbReference type="GO" id="GO:0016020">
    <property type="term" value="C:membrane"/>
    <property type="evidence" value="ECO:0007669"/>
    <property type="project" value="UniProtKB-SubCell"/>
</dbReference>
<name>A0A1L9UWC7_ASPBC</name>
<dbReference type="PANTHER" id="PTHR23507:SF1">
    <property type="entry name" value="FI18259P1-RELATED"/>
    <property type="match status" value="1"/>
</dbReference>
<proteinExistence type="predicted"/>
<dbReference type="Gene3D" id="1.20.1250.20">
    <property type="entry name" value="MFS general substrate transporter like domains"/>
    <property type="match status" value="1"/>
</dbReference>